<reference evidence="3" key="1">
    <citation type="submission" date="2019-01" db="EMBL/GenBank/DDBJ databases">
        <title>Draft genome sequences of three monokaryotic isolates of the white-rot basidiomycete fungus Dichomitus squalens.</title>
        <authorList>
            <consortium name="DOE Joint Genome Institute"/>
            <person name="Lopez S.C."/>
            <person name="Andreopoulos B."/>
            <person name="Pangilinan J."/>
            <person name="Lipzen A."/>
            <person name="Riley R."/>
            <person name="Ahrendt S."/>
            <person name="Ng V."/>
            <person name="Barry K."/>
            <person name="Daum C."/>
            <person name="Grigoriev I.V."/>
            <person name="Hilden K.S."/>
            <person name="Makela M.R."/>
            <person name="de Vries R.P."/>
        </authorList>
    </citation>
    <scope>NUCLEOTIDE SEQUENCE [LARGE SCALE GENOMIC DNA]</scope>
    <source>
        <strain evidence="3">OM18370.1</strain>
    </source>
</reference>
<dbReference type="GO" id="GO:0072318">
    <property type="term" value="P:clathrin coat disassembly"/>
    <property type="evidence" value="ECO:0007669"/>
    <property type="project" value="TreeGrafter"/>
</dbReference>
<feature type="compositionally biased region" description="Low complexity" evidence="1">
    <location>
        <begin position="405"/>
        <end position="414"/>
    </location>
</feature>
<feature type="compositionally biased region" description="Basic and acidic residues" evidence="1">
    <location>
        <begin position="506"/>
        <end position="515"/>
    </location>
</feature>
<feature type="compositionally biased region" description="Low complexity" evidence="1">
    <location>
        <begin position="183"/>
        <end position="194"/>
    </location>
</feature>
<feature type="compositionally biased region" description="Polar residues" evidence="1">
    <location>
        <begin position="158"/>
        <end position="169"/>
    </location>
</feature>
<dbReference type="InterPro" id="IPR036869">
    <property type="entry name" value="J_dom_sf"/>
</dbReference>
<dbReference type="GO" id="GO:0030276">
    <property type="term" value="F:clathrin binding"/>
    <property type="evidence" value="ECO:0007669"/>
    <property type="project" value="TreeGrafter"/>
</dbReference>
<dbReference type="InterPro" id="IPR011990">
    <property type="entry name" value="TPR-like_helical_dom_sf"/>
</dbReference>
<dbReference type="InterPro" id="IPR015940">
    <property type="entry name" value="UBA"/>
</dbReference>
<dbReference type="SUPFAM" id="SSF46934">
    <property type="entry name" value="UBA-like"/>
    <property type="match status" value="1"/>
</dbReference>
<dbReference type="InterPro" id="IPR019734">
    <property type="entry name" value="TPR_rpt"/>
</dbReference>
<dbReference type="Gene3D" id="1.25.40.10">
    <property type="entry name" value="Tetratricopeptide repeat domain"/>
    <property type="match status" value="1"/>
</dbReference>
<dbReference type="Proteomes" id="UP000292957">
    <property type="component" value="Unassembled WGS sequence"/>
</dbReference>
<feature type="compositionally biased region" description="Polar residues" evidence="1">
    <location>
        <begin position="52"/>
        <end position="72"/>
    </location>
</feature>
<proteinExistence type="predicted"/>
<dbReference type="EMBL" id="ML143419">
    <property type="protein sequence ID" value="TBU28709.1"/>
    <property type="molecule type" value="Genomic_DNA"/>
</dbReference>
<feature type="region of interest" description="Disordered" evidence="1">
    <location>
        <begin position="476"/>
        <end position="562"/>
    </location>
</feature>
<dbReference type="Gene3D" id="1.10.8.10">
    <property type="entry name" value="DNA helicase RuvA subunit, C-terminal domain"/>
    <property type="match status" value="1"/>
</dbReference>
<dbReference type="GO" id="GO:0031982">
    <property type="term" value="C:vesicle"/>
    <property type="evidence" value="ECO:0007669"/>
    <property type="project" value="TreeGrafter"/>
</dbReference>
<protein>
    <recommendedName>
        <fullName evidence="2">UBA domain-containing protein</fullName>
    </recommendedName>
</protein>
<dbReference type="SMART" id="SM00028">
    <property type="entry name" value="TPR"/>
    <property type="match status" value="2"/>
</dbReference>
<feature type="compositionally biased region" description="Low complexity" evidence="1">
    <location>
        <begin position="590"/>
        <end position="602"/>
    </location>
</feature>
<gene>
    <name evidence="3" type="ORF">BD311DRAFT_865255</name>
</gene>
<dbReference type="PROSITE" id="PS50030">
    <property type="entry name" value="UBA"/>
    <property type="match status" value="1"/>
</dbReference>
<dbReference type="GO" id="GO:0072583">
    <property type="term" value="P:clathrin-dependent endocytosis"/>
    <property type="evidence" value="ECO:0007669"/>
    <property type="project" value="TreeGrafter"/>
</dbReference>
<feature type="compositionally biased region" description="Low complexity" evidence="1">
    <location>
        <begin position="477"/>
        <end position="491"/>
    </location>
</feature>
<evidence type="ECO:0000259" key="2">
    <source>
        <dbReference type="PROSITE" id="PS50030"/>
    </source>
</evidence>
<feature type="compositionally biased region" description="Polar residues" evidence="1">
    <location>
        <begin position="422"/>
        <end position="437"/>
    </location>
</feature>
<feature type="region of interest" description="Disordered" evidence="1">
    <location>
        <begin position="360"/>
        <end position="441"/>
    </location>
</feature>
<dbReference type="Gene3D" id="1.10.287.110">
    <property type="entry name" value="DnaJ domain"/>
    <property type="match status" value="1"/>
</dbReference>
<feature type="region of interest" description="Disordered" evidence="1">
    <location>
        <begin position="782"/>
        <end position="831"/>
    </location>
</feature>
<dbReference type="AlphaFoldDB" id="A0A4Q9MM85"/>
<accession>A0A4Q9MM85</accession>
<dbReference type="SUPFAM" id="SSF46565">
    <property type="entry name" value="Chaperone J-domain"/>
    <property type="match status" value="1"/>
</dbReference>
<evidence type="ECO:0000313" key="3">
    <source>
        <dbReference type="EMBL" id="TBU28709.1"/>
    </source>
</evidence>
<feature type="region of interest" description="Disordered" evidence="1">
    <location>
        <begin position="579"/>
        <end position="615"/>
    </location>
</feature>
<feature type="domain" description="UBA" evidence="2">
    <location>
        <begin position="317"/>
        <end position="359"/>
    </location>
</feature>
<dbReference type="Pfam" id="PF22562">
    <property type="entry name" value="UBA_7"/>
    <property type="match status" value="1"/>
</dbReference>
<dbReference type="FunFam" id="1.10.287.110:FF:000002">
    <property type="entry name" value="putative tyrosine-protein phosphatase auxilin isoform X2"/>
    <property type="match status" value="1"/>
</dbReference>
<dbReference type="PANTHER" id="PTHR23172:SF19">
    <property type="entry name" value="J DOMAIN-CONTAINING PROTEIN"/>
    <property type="match status" value="1"/>
</dbReference>
<dbReference type="OrthoDB" id="1717591at2759"/>
<evidence type="ECO:0000256" key="1">
    <source>
        <dbReference type="SAM" id="MobiDB-lite"/>
    </source>
</evidence>
<sequence>MSDAFADLWSSTGASKPAEPPRKLGAMAAAAPMSTAQRKPQNDVFSMLAAAGSSSSVNARTPNPSQPTSLGGSASAWPVQKANSTGSNTSGMGGGDVFSGLLSGSLSSGPSSNGANLTIAQRAALAAQEKQARAAHAKPPVHNAHASHAWAGLDALGGSSSITPSSKPATPSHDPLDDLGFGSFSSVPSSSQKSHPPPAEDDDWLGGLAAKPPAAPRSKPKSSTTTSTAQSLLDWDEFESSPPAGPSVTQSISQDDPLGDFDFGNREDGLLGNHSGDEDDILGDLGKPVEQLQVRRSERNTPSPQPPQSGQRSRAVSPPPHLLGQIVEMGFSVQQARIALAATDTGLDVQAAIENLLANGAASSPAPEQQEERRRRAQREPGHERYYGSDEEDDGPRQPQRRPAARPPQQQQQRPARERVEQNGTSPSSDSQRNLQEQADKFIAQASEIGLSMFSRANAFWKEGKERVQRVYEERAAAAGAGSSRQGSADSSRNKARPKWMQDAPDDGHVPEDVKGGSAGRFEDFDDEEASQPSLPQRRQPPPRAKEPPQQPAESPASRFKTASLFADDAPSVYVSPFRRKTPSRAQSGASSLAPSPATAPSRPTPPRAPSPVTLTQRTCVSASASAISASAQQKALGTEKFKLGQYGEAEAFYTAAITALPANHLLLVPLFNNRALTRLKTGDASGAIEDCTAVISLIGEGYHPAREAKVTREDEGAGVDLADGLVKAYRRRAEAYEGKEKWDLAKADWEFVAGSDFAGRARAEAVTGIGRCRRMINTDVDTGASTATAPPRPKPAITKQAPRPKGRVPTPPSEALNRVQAQNRAAEAEDQQKYELKDVVDAKLGAWKAGKENNIRALIASLDTVLWPELGWQKVGIHELVSPSQVKIRYTKAIAKLHPDKLNVRNTTLEQRMIANGVFGTLNEAWNAFKP</sequence>
<dbReference type="InterPro" id="IPR009060">
    <property type="entry name" value="UBA-like_sf"/>
</dbReference>
<dbReference type="PANTHER" id="PTHR23172">
    <property type="entry name" value="AUXILIN/CYCLIN G-ASSOCIATED KINASE-RELATED"/>
    <property type="match status" value="1"/>
</dbReference>
<dbReference type="SUPFAM" id="SSF48452">
    <property type="entry name" value="TPR-like"/>
    <property type="match status" value="1"/>
</dbReference>
<name>A0A4Q9MM85_9APHY</name>
<feature type="compositionally biased region" description="Low complexity" evidence="1">
    <location>
        <begin position="98"/>
        <end position="129"/>
    </location>
</feature>
<feature type="compositionally biased region" description="Basic and acidic residues" evidence="1">
    <location>
        <begin position="370"/>
        <end position="388"/>
    </location>
</feature>
<dbReference type="GO" id="GO:0005737">
    <property type="term" value="C:cytoplasm"/>
    <property type="evidence" value="ECO:0007669"/>
    <property type="project" value="TreeGrafter"/>
</dbReference>
<organism evidence="3">
    <name type="scientific">Dichomitus squalens</name>
    <dbReference type="NCBI Taxonomy" id="114155"/>
    <lineage>
        <taxon>Eukaryota</taxon>
        <taxon>Fungi</taxon>
        <taxon>Dikarya</taxon>
        <taxon>Basidiomycota</taxon>
        <taxon>Agaricomycotina</taxon>
        <taxon>Agaricomycetes</taxon>
        <taxon>Polyporales</taxon>
        <taxon>Polyporaceae</taxon>
        <taxon>Dichomitus</taxon>
    </lineage>
</organism>
<feature type="region of interest" description="Disordered" evidence="1">
    <location>
        <begin position="1"/>
        <end position="322"/>
    </location>
</feature>